<proteinExistence type="predicted"/>
<organism evidence="2 3">
    <name type="scientific">Candidatus Muproteobacteria bacterium RBG_16_60_9</name>
    <dbReference type="NCBI Taxonomy" id="1817755"/>
    <lineage>
        <taxon>Bacteria</taxon>
        <taxon>Pseudomonadati</taxon>
        <taxon>Pseudomonadota</taxon>
        <taxon>Candidatus Muproteobacteria</taxon>
    </lineage>
</organism>
<evidence type="ECO:0000256" key="1">
    <source>
        <dbReference type="SAM" id="MobiDB-lite"/>
    </source>
</evidence>
<evidence type="ECO:0000313" key="2">
    <source>
        <dbReference type="EMBL" id="OGI68354.1"/>
    </source>
</evidence>
<name>A0A1F6VFI3_9PROT</name>
<protein>
    <submittedName>
        <fullName evidence="2">Uncharacterized protein</fullName>
    </submittedName>
</protein>
<dbReference type="GO" id="GO:0016788">
    <property type="term" value="F:hydrolase activity, acting on ester bonds"/>
    <property type="evidence" value="ECO:0007669"/>
    <property type="project" value="InterPro"/>
</dbReference>
<comment type="caution">
    <text evidence="2">The sequence shown here is derived from an EMBL/GenBank/DDBJ whole genome shotgun (WGS) entry which is preliminary data.</text>
</comment>
<dbReference type="AlphaFoldDB" id="A0A1F6VFI3"/>
<dbReference type="EMBL" id="MFSP01000041">
    <property type="protein sequence ID" value="OGI68354.1"/>
    <property type="molecule type" value="Genomic_DNA"/>
</dbReference>
<dbReference type="Proteomes" id="UP000179076">
    <property type="component" value="Unassembled WGS sequence"/>
</dbReference>
<evidence type="ECO:0000313" key="3">
    <source>
        <dbReference type="Proteomes" id="UP000179076"/>
    </source>
</evidence>
<sequence length="326" mass="36008">MVKGRSGKEEGKGGYVLAKQRLLFIGLVLINLGISSKPFAYELATHARLTRIAYDRSVLVERELLRSLGLESLALNPDGSLALNPFGDSYYDVSGNTVALRQADPNGVLFDVKFMGLADPAQRFTLSAWMMRGAIREDDAFGEDNPQDDPDPANARLRRPLHHFFDPFKNRGLEVPGIGLIDNDIHTAPAWGLGTTNANAFSPPHTPEVNRRNHFSLFDAREAMYRALTGKKADSDDPFAATKEGRNKYWATTFRALGDVVHLVQDMGQPQHTRNDPHAGKFPESLTGHASMLSPGRASQGVYEFSGFDVVPPSNAKNVEYRRSRV</sequence>
<accession>A0A1F6VFI3</accession>
<gene>
    <name evidence="2" type="ORF">A2W18_01170</name>
</gene>
<reference evidence="2 3" key="1">
    <citation type="journal article" date="2016" name="Nat. Commun.">
        <title>Thousands of microbial genomes shed light on interconnected biogeochemical processes in an aquifer system.</title>
        <authorList>
            <person name="Anantharaman K."/>
            <person name="Brown C.T."/>
            <person name="Hug L.A."/>
            <person name="Sharon I."/>
            <person name="Castelle C.J."/>
            <person name="Probst A.J."/>
            <person name="Thomas B.C."/>
            <person name="Singh A."/>
            <person name="Wilkins M.J."/>
            <person name="Karaoz U."/>
            <person name="Brodie E.L."/>
            <person name="Williams K.H."/>
            <person name="Hubbard S.S."/>
            <person name="Banfield J.F."/>
        </authorList>
    </citation>
    <scope>NUCLEOTIDE SEQUENCE [LARGE SCALE GENOMIC DNA]</scope>
</reference>
<dbReference type="InterPro" id="IPR008947">
    <property type="entry name" value="PLipase_C/P1_nuclease_dom_sf"/>
</dbReference>
<dbReference type="Gene3D" id="1.10.575.10">
    <property type="entry name" value="P1 Nuclease"/>
    <property type="match status" value="1"/>
</dbReference>
<dbReference type="SUPFAM" id="SSF48537">
    <property type="entry name" value="Phospholipase C/P1 nuclease"/>
    <property type="match status" value="1"/>
</dbReference>
<feature type="region of interest" description="Disordered" evidence="1">
    <location>
        <begin position="269"/>
        <end position="293"/>
    </location>
</feature>